<comment type="subunit">
    <text evidence="13">F-type ATPases have 2 components, F(1) - the catalytic core - and F(0) - the membrane proton channel. F(1) has five subunits: alpha(3), beta(3), gamma(1), delta(1), epsilon(1). F(0) has four main subunits: a(1), b(2) and c(10-14). The alpha and beta chains form an alternating ring which encloses part of the gamma chain. F(1) is attached to F(0) by a central stalk formed by the gamma and epsilon chains, while a peripheral stalk is formed by the delta and b chains.</text>
</comment>
<dbReference type="SUPFAM" id="SSF81573">
    <property type="entry name" value="F1F0 ATP synthase subunit B, membrane domain"/>
    <property type="match status" value="1"/>
</dbReference>
<dbReference type="NCBIfam" id="TIGR01144">
    <property type="entry name" value="ATP_synt_b"/>
    <property type="match status" value="1"/>
</dbReference>
<dbReference type="InterPro" id="IPR028987">
    <property type="entry name" value="ATP_synth_B-like_membr_sf"/>
</dbReference>
<evidence type="ECO:0000256" key="11">
    <source>
        <dbReference type="ARBA" id="ARBA00025198"/>
    </source>
</evidence>
<name>A0ABU1GST0_9GAMM</name>
<dbReference type="Gene3D" id="1.20.5.620">
    <property type="entry name" value="F1F0 ATP synthase subunit B, membrane domain"/>
    <property type="match status" value="1"/>
</dbReference>
<evidence type="ECO:0000256" key="13">
    <source>
        <dbReference type="ARBA" id="ARBA00026054"/>
    </source>
</evidence>
<dbReference type="EMBL" id="JARWAO010000001">
    <property type="protein sequence ID" value="MDR5894478.1"/>
    <property type="molecule type" value="Genomic_DNA"/>
</dbReference>
<evidence type="ECO:0000256" key="16">
    <source>
        <dbReference type="RuleBase" id="RU003848"/>
    </source>
</evidence>
<keyword evidence="3 15" id="KW-1003">Cell membrane</keyword>
<evidence type="ECO:0000256" key="12">
    <source>
        <dbReference type="ARBA" id="ARBA00025614"/>
    </source>
</evidence>
<dbReference type="PANTHER" id="PTHR33445:SF1">
    <property type="entry name" value="ATP SYNTHASE SUBUNIT B"/>
    <property type="match status" value="1"/>
</dbReference>
<accession>A0ABU1GST0</accession>
<feature type="region of interest" description="Disordered" evidence="17">
    <location>
        <begin position="79"/>
        <end position="102"/>
    </location>
</feature>
<dbReference type="Proteomes" id="UP001269375">
    <property type="component" value="Unassembled WGS sequence"/>
</dbReference>
<evidence type="ECO:0000256" key="1">
    <source>
        <dbReference type="ARBA" id="ARBA00005513"/>
    </source>
</evidence>
<evidence type="ECO:0000256" key="6">
    <source>
        <dbReference type="ARBA" id="ARBA00022781"/>
    </source>
</evidence>
<evidence type="ECO:0000256" key="9">
    <source>
        <dbReference type="ARBA" id="ARBA00023136"/>
    </source>
</evidence>
<keyword evidence="19" id="KW-1185">Reference proteome</keyword>
<comment type="subcellular location">
    <subcellularLocation>
        <location evidence="15">Cell membrane</location>
        <topology evidence="15">Single-pass membrane protein</topology>
    </subcellularLocation>
    <subcellularLocation>
        <location evidence="14">Endomembrane system</location>
        <topology evidence="14">Single-pass membrane protein</topology>
    </subcellularLocation>
</comment>
<keyword evidence="8 15" id="KW-0406">Ion transport</keyword>
<feature type="transmembrane region" description="Helical" evidence="15">
    <location>
        <begin position="6"/>
        <end position="26"/>
    </location>
</feature>
<dbReference type="HAMAP" id="MF_01398">
    <property type="entry name" value="ATP_synth_b_bprime"/>
    <property type="match status" value="1"/>
</dbReference>
<feature type="compositionally biased region" description="Basic and acidic residues" evidence="17">
    <location>
        <begin position="88"/>
        <end position="100"/>
    </location>
</feature>
<keyword evidence="4 15" id="KW-0138">CF(0)</keyword>
<protein>
    <recommendedName>
        <fullName evidence="15">ATP synthase subunit b</fullName>
    </recommendedName>
    <alternativeName>
        <fullName evidence="15">ATP synthase F(0) sector subunit b</fullName>
    </alternativeName>
    <alternativeName>
        <fullName evidence="15">ATPase subunit I</fullName>
    </alternativeName>
    <alternativeName>
        <fullName evidence="15">F-type ATPase subunit b</fullName>
        <shortName evidence="15">F-ATPase subunit b</shortName>
    </alternativeName>
</protein>
<evidence type="ECO:0000256" key="10">
    <source>
        <dbReference type="ARBA" id="ARBA00023310"/>
    </source>
</evidence>
<evidence type="ECO:0000256" key="15">
    <source>
        <dbReference type="HAMAP-Rule" id="MF_01398"/>
    </source>
</evidence>
<comment type="similarity">
    <text evidence="1 15 16">Belongs to the ATPase B chain family.</text>
</comment>
<keyword evidence="7 15" id="KW-1133">Transmembrane helix</keyword>
<evidence type="ECO:0000256" key="5">
    <source>
        <dbReference type="ARBA" id="ARBA00022692"/>
    </source>
</evidence>
<comment type="function">
    <text evidence="12">Component of the F(0) channel, it forms part of the peripheral stalk, linking F(1) to F(0). The b'-subunit is a diverged and duplicated form of b found in plants and photosynthetic bacteria.</text>
</comment>
<dbReference type="InterPro" id="IPR050059">
    <property type="entry name" value="ATP_synthase_B_chain"/>
</dbReference>
<evidence type="ECO:0000256" key="3">
    <source>
        <dbReference type="ARBA" id="ARBA00022475"/>
    </source>
</evidence>
<evidence type="ECO:0000313" key="19">
    <source>
        <dbReference type="Proteomes" id="UP001269375"/>
    </source>
</evidence>
<evidence type="ECO:0000256" key="14">
    <source>
        <dbReference type="ARBA" id="ARBA00037847"/>
    </source>
</evidence>
<evidence type="ECO:0000256" key="7">
    <source>
        <dbReference type="ARBA" id="ARBA00022989"/>
    </source>
</evidence>
<reference evidence="18 19" key="1">
    <citation type="submission" date="2023-04" db="EMBL/GenBank/DDBJ databases">
        <title>A long-awaited taxogenomic arrangement of the family Halomonadaceae.</title>
        <authorList>
            <person name="De La Haba R."/>
            <person name="Chuvochina M."/>
            <person name="Wittouck S."/>
            <person name="Arahal D.R."/>
            <person name="Sanchez-Porro C."/>
            <person name="Hugenholtz P."/>
            <person name="Ventosa A."/>
        </authorList>
    </citation>
    <scope>NUCLEOTIDE SEQUENCE [LARGE SCALE GENOMIC DNA]</scope>
    <source>
        <strain evidence="18 19">DSM 22428</strain>
    </source>
</reference>
<dbReference type="Pfam" id="PF00430">
    <property type="entry name" value="ATP-synt_B"/>
    <property type="match status" value="1"/>
</dbReference>
<keyword evidence="10 15" id="KW-0066">ATP synthesis</keyword>
<comment type="subunit">
    <text evidence="15">F-type ATPases have 2 components, F(1) - the catalytic core - and F(0) - the membrane proton channel. F(1) has five subunits: alpha(3), beta(3), gamma(1), delta(1), epsilon(1). F(0) has three main subunits: a(1), b(2) and c(10-14). The alpha and beta chains form an alternating ring which encloses part of the gamma chain. F(1) is attached to F(0) by a central stalk formed by the gamma and epsilon chains, while a peripheral stalk is formed by the delta and b chains.</text>
</comment>
<keyword evidence="9 15" id="KW-0472">Membrane</keyword>
<gene>
    <name evidence="15" type="primary">atpF</name>
    <name evidence="18" type="ORF">QC825_00155</name>
</gene>
<evidence type="ECO:0000256" key="2">
    <source>
        <dbReference type="ARBA" id="ARBA00022448"/>
    </source>
</evidence>
<comment type="function">
    <text evidence="11 15">F(1)F(0) ATP synthase produces ATP from ADP in the presence of a proton or sodium gradient. F-type ATPases consist of two structural domains, F(1) containing the extramembraneous catalytic core and F(0) containing the membrane proton channel, linked together by a central stalk and a peripheral stalk. During catalysis, ATP synthesis in the catalytic domain of F(1) is coupled via a rotary mechanism of the central stalk subunits to proton translocation.</text>
</comment>
<keyword evidence="6 15" id="KW-0375">Hydrogen ion transport</keyword>
<organism evidence="18 19">
    <name type="scientific">Larsenimonas suaedae</name>
    <dbReference type="NCBI Taxonomy" id="1851019"/>
    <lineage>
        <taxon>Bacteria</taxon>
        <taxon>Pseudomonadati</taxon>
        <taxon>Pseudomonadota</taxon>
        <taxon>Gammaproteobacteria</taxon>
        <taxon>Oceanospirillales</taxon>
        <taxon>Halomonadaceae</taxon>
        <taxon>Larsenimonas</taxon>
    </lineage>
</organism>
<evidence type="ECO:0000256" key="4">
    <source>
        <dbReference type="ARBA" id="ARBA00022547"/>
    </source>
</evidence>
<evidence type="ECO:0000256" key="8">
    <source>
        <dbReference type="ARBA" id="ARBA00023065"/>
    </source>
</evidence>
<keyword evidence="2 15" id="KW-0813">Transport</keyword>
<dbReference type="InterPro" id="IPR002146">
    <property type="entry name" value="ATP_synth_b/b'su_bac/chlpt"/>
</dbReference>
<dbReference type="PANTHER" id="PTHR33445">
    <property type="entry name" value="ATP SYNTHASE SUBUNIT B', CHLOROPLASTIC"/>
    <property type="match status" value="1"/>
</dbReference>
<evidence type="ECO:0000256" key="17">
    <source>
        <dbReference type="SAM" id="MobiDB-lite"/>
    </source>
</evidence>
<sequence length="156" mass="17743">MNLNLTIIGQSIAFAVFVWFCMKYVWPPVTKALYERQKKIEDGLNAASHAEQKLEEANQQAEQTLRESRDEAAKILEQARTRSNQMIEEAREQARAEGERMVANARSEIEQEINRAKEDLRSQVSALAIAGAERVLESSVDEQSHREMLNKLAAEL</sequence>
<comment type="caution">
    <text evidence="18">The sequence shown here is derived from an EMBL/GenBank/DDBJ whole genome shotgun (WGS) entry which is preliminary data.</text>
</comment>
<dbReference type="RefSeq" id="WP_251593492.1">
    <property type="nucleotide sequence ID" value="NZ_JAMLJI010000002.1"/>
</dbReference>
<evidence type="ECO:0000313" key="18">
    <source>
        <dbReference type="EMBL" id="MDR5894478.1"/>
    </source>
</evidence>
<proteinExistence type="inferred from homology"/>
<dbReference type="NCBIfam" id="NF004411">
    <property type="entry name" value="PRK05759.1-2"/>
    <property type="match status" value="1"/>
</dbReference>
<dbReference type="CDD" id="cd06503">
    <property type="entry name" value="ATP-synt_Fo_b"/>
    <property type="match status" value="1"/>
</dbReference>
<dbReference type="InterPro" id="IPR005864">
    <property type="entry name" value="ATP_synth_F0_bsu_bac"/>
</dbReference>
<keyword evidence="5 15" id="KW-0812">Transmembrane</keyword>